<reference evidence="13 14" key="2">
    <citation type="journal article" date="2021" name="Curr. Genet.">
        <title>Genetic response to nitrogen starvation in the aggressive Eucalyptus foliar pathogen Teratosphaeria destructans.</title>
        <authorList>
            <person name="Havenga M."/>
            <person name="Wingfield B.D."/>
            <person name="Wingfield M.J."/>
            <person name="Dreyer L.L."/>
            <person name="Roets F."/>
            <person name="Aylward J."/>
        </authorList>
    </citation>
    <scope>NUCLEOTIDE SEQUENCE [LARGE SCALE GENOMIC DNA]</scope>
    <source>
        <strain evidence="13">CMW44962</strain>
    </source>
</reference>
<comment type="caution">
    <text evidence="13">The sequence shown here is derived from an EMBL/GenBank/DDBJ whole genome shotgun (WGS) entry which is preliminary data.</text>
</comment>
<dbReference type="Proteomes" id="UP001138500">
    <property type="component" value="Unassembled WGS sequence"/>
</dbReference>
<proteinExistence type="inferred from homology"/>
<dbReference type="OrthoDB" id="10253098at2759"/>
<dbReference type="InterPro" id="IPR019467">
    <property type="entry name" value="Hat1_N"/>
</dbReference>
<keyword evidence="7" id="KW-0539">Nucleus</keyword>
<dbReference type="EMBL" id="RIBY02001865">
    <property type="protein sequence ID" value="KAH9827718.1"/>
    <property type="molecule type" value="Genomic_DNA"/>
</dbReference>
<dbReference type="Gene3D" id="3.40.630.30">
    <property type="match status" value="1"/>
</dbReference>
<dbReference type="EC" id="2.3.1.48" evidence="2 7"/>
<dbReference type="SUPFAM" id="SSF55729">
    <property type="entry name" value="Acyl-CoA N-acyltransferases (Nat)"/>
    <property type="match status" value="1"/>
</dbReference>
<evidence type="ECO:0000256" key="1">
    <source>
        <dbReference type="ARBA" id="ARBA00010543"/>
    </source>
</evidence>
<dbReference type="GO" id="GO:0000781">
    <property type="term" value="C:chromosome, telomeric region"/>
    <property type="evidence" value="ECO:0007669"/>
    <property type="project" value="GOC"/>
</dbReference>
<sequence>MASEELVREIEDQVNEWSTNTTQCLHIALVHSDGAPLADPFHPAFTYPIFGDEEVVFGYQGLRILLTFRPHDLRPRLTITHARKYPALTDTIQPTDIRAALDDFLPEAAFDAPRPGEDEEEDEEADVAGFRPPGERIHRYTRDGDGDGDGDAHTYEVWVASLSDPRARQLLENMQILVPLFIEGGSMLQLEQDWTTHRWKLFLLYRYDPTRLPNGSPYALLGYATSYRVFTLPDRKAPSKDDLRVFSQSLESFLPPPHADAVDMDVDRTASPLELPSRERLSQFLILPPFQGSGHGRELYTTMYTHLTSPANIREFTVEDPNEAFDDLRDLCDLLYLRKNVPAFRALRINTAVPADELTSTRFIPTDLIVDGAQRSAIMQKTKIMPRQFDRLVEMHTLSFIPANHRSRNRITRKEKSSNDHDRAYYFWRLYAKQRLYVFNRDQLAQLEREERIEKLEAALDSVQEGYVAMLDKVEEREKREVEDAEPGASKPRVRKRNVVQEDEEDEEEEEVVVATNGKKARVA</sequence>
<evidence type="ECO:0000256" key="11">
    <source>
        <dbReference type="SAM" id="MobiDB-lite"/>
    </source>
</evidence>
<evidence type="ECO:0000256" key="8">
    <source>
        <dbReference type="PIRSR" id="PIRSR038084-1"/>
    </source>
</evidence>
<comment type="catalytic activity">
    <reaction evidence="6 7">
        <text>L-lysyl-[protein] + acetyl-CoA = N(6)-acetyl-L-lysyl-[protein] + CoA + H(+)</text>
        <dbReference type="Rhea" id="RHEA:45948"/>
        <dbReference type="Rhea" id="RHEA-COMP:9752"/>
        <dbReference type="Rhea" id="RHEA-COMP:10731"/>
        <dbReference type="ChEBI" id="CHEBI:15378"/>
        <dbReference type="ChEBI" id="CHEBI:29969"/>
        <dbReference type="ChEBI" id="CHEBI:57287"/>
        <dbReference type="ChEBI" id="CHEBI:57288"/>
        <dbReference type="ChEBI" id="CHEBI:61930"/>
        <dbReference type="EC" id="2.3.1.48"/>
    </reaction>
</comment>
<keyword evidence="5 7" id="KW-0012">Acyltransferase</keyword>
<dbReference type="PIRSF" id="PIRSF038084">
    <property type="entry name" value="HAT-B_cat"/>
    <property type="match status" value="1"/>
</dbReference>
<dbReference type="Gene3D" id="3.90.360.10">
    <property type="entry name" value="Histone acetyl transferase 1 (HAT1), N-terminal domain"/>
    <property type="match status" value="1"/>
</dbReference>
<protein>
    <recommendedName>
        <fullName evidence="3 7">Histone acetyltransferase type B catalytic subunit</fullName>
        <ecNumber evidence="2 7">2.3.1.48</ecNumber>
    </recommendedName>
</protein>
<evidence type="ECO:0000256" key="3">
    <source>
        <dbReference type="ARBA" id="ARBA00021268"/>
    </source>
</evidence>
<reference evidence="13 14" key="1">
    <citation type="journal article" date="2018" name="IMA Fungus">
        <title>IMA Genome-F 10: Nine draft genome sequences of Claviceps purpurea s.lat., including C. arundinis, C. humidiphila, and C. cf. spartinae, pseudomolecules for the pitch canker pathogen Fusarium circinatum, draft genome of Davidsoniella eucalypti, Grosmannia galeiformis, Quambalaria eucalypti, and Teratosphaeria destructans.</title>
        <authorList>
            <person name="Wingfield B.D."/>
            <person name="Liu M."/>
            <person name="Nguyen H.D."/>
            <person name="Lane F.A."/>
            <person name="Morgan S.W."/>
            <person name="De Vos L."/>
            <person name="Wilken P.M."/>
            <person name="Duong T.A."/>
            <person name="Aylward J."/>
            <person name="Coetzee M.P."/>
            <person name="Dadej K."/>
            <person name="De Beer Z.W."/>
            <person name="Findlay W."/>
            <person name="Havenga M."/>
            <person name="Kolarik M."/>
            <person name="Menzies J.G."/>
            <person name="Naidoo K."/>
            <person name="Pochopski O."/>
            <person name="Shoukouhi P."/>
            <person name="Santana Q.C."/>
            <person name="Seifert K.A."/>
            <person name="Soal N."/>
            <person name="Steenkamp E.T."/>
            <person name="Tatham C.T."/>
            <person name="van der Nest M.A."/>
            <person name="Wingfield M.J."/>
        </authorList>
    </citation>
    <scope>NUCLEOTIDE SEQUENCE [LARGE SCALE GENOMIC DNA]</scope>
    <source>
        <strain evidence="13">CMW44962</strain>
    </source>
</reference>
<evidence type="ECO:0000256" key="7">
    <source>
        <dbReference type="PIRNR" id="PIRNR038084"/>
    </source>
</evidence>
<evidence type="ECO:0000256" key="4">
    <source>
        <dbReference type="ARBA" id="ARBA00022679"/>
    </source>
</evidence>
<feature type="site" description="Interaction with histone H4 N-terminus" evidence="10">
    <location>
        <position position="199"/>
    </location>
</feature>
<evidence type="ECO:0000256" key="10">
    <source>
        <dbReference type="PIRSR" id="PIRSR038084-3"/>
    </source>
</evidence>
<feature type="binding site" evidence="9">
    <location>
        <position position="322"/>
    </location>
    <ligand>
        <name>acetyl-CoA</name>
        <dbReference type="ChEBI" id="CHEBI:57288"/>
    </ligand>
</feature>
<feature type="region of interest" description="Interaction with histone H4 N-terminus" evidence="9">
    <location>
        <begin position="52"/>
        <end position="54"/>
    </location>
</feature>
<dbReference type="InterPro" id="IPR016181">
    <property type="entry name" value="Acyl_CoA_acyltransferase"/>
</dbReference>
<feature type="compositionally biased region" description="Basic and acidic residues" evidence="11">
    <location>
        <begin position="133"/>
        <end position="148"/>
    </location>
</feature>
<feature type="active site" description="Proton donor/acceptor" evidence="8">
    <location>
        <position position="319"/>
    </location>
</feature>
<comment type="similarity">
    <text evidence="1 7">Belongs to the HAT1 family.</text>
</comment>
<keyword evidence="4 7" id="KW-0808">Transferase</keyword>
<evidence type="ECO:0000256" key="2">
    <source>
        <dbReference type="ARBA" id="ARBA00013184"/>
    </source>
</evidence>
<feature type="compositionally biased region" description="Acidic residues" evidence="11">
    <location>
        <begin position="117"/>
        <end position="126"/>
    </location>
</feature>
<gene>
    <name evidence="13" type="ORF">Tdes44962_MAKER09665</name>
</gene>
<evidence type="ECO:0000313" key="13">
    <source>
        <dbReference type="EMBL" id="KAH9827718.1"/>
    </source>
</evidence>
<evidence type="ECO:0000256" key="9">
    <source>
        <dbReference type="PIRSR" id="PIRSR038084-2"/>
    </source>
</evidence>
<comment type="subunit">
    <text evidence="7">Component of the HAT-B complex composed of at least HAT1 and HAT2. The HAT-B complex binds to histone H4 tail.</text>
</comment>
<feature type="compositionally biased region" description="Acidic residues" evidence="11">
    <location>
        <begin position="501"/>
        <end position="512"/>
    </location>
</feature>
<dbReference type="AlphaFoldDB" id="A0A9W7SSB8"/>
<accession>A0A9W7SSB8</accession>
<evidence type="ECO:0000256" key="5">
    <source>
        <dbReference type="ARBA" id="ARBA00023315"/>
    </source>
</evidence>
<dbReference type="InterPro" id="IPR037113">
    <property type="entry name" value="Hat1_N_sf"/>
</dbReference>
<comment type="subcellular location">
    <subcellularLocation>
        <location evidence="7">Cytoplasm</location>
    </subcellularLocation>
    <subcellularLocation>
        <location evidence="7">Nucleus</location>
    </subcellularLocation>
</comment>
<name>A0A9W7SSB8_9PEZI</name>
<dbReference type="PANTHER" id="PTHR12046">
    <property type="entry name" value="HISTONE ACETYLTRANSFERASE TYPE B CATALYTIC SUBUNIT"/>
    <property type="match status" value="1"/>
</dbReference>
<dbReference type="GO" id="GO:0031509">
    <property type="term" value="P:subtelomeric heterochromatin formation"/>
    <property type="evidence" value="ECO:0007669"/>
    <property type="project" value="InterPro"/>
</dbReference>
<feature type="region of interest" description="Disordered" evidence="11">
    <location>
        <begin position="109"/>
        <end position="148"/>
    </location>
</feature>
<dbReference type="GO" id="GO:0005634">
    <property type="term" value="C:nucleus"/>
    <property type="evidence" value="ECO:0007669"/>
    <property type="project" value="UniProtKB-SubCell"/>
</dbReference>
<dbReference type="GO" id="GO:0005737">
    <property type="term" value="C:cytoplasm"/>
    <property type="evidence" value="ECO:0007669"/>
    <property type="project" value="UniProtKB-SubCell"/>
</dbReference>
<dbReference type="InterPro" id="IPR017380">
    <property type="entry name" value="Hist_AcTrfase_B-typ_cat-su"/>
</dbReference>
<feature type="domain" description="Histone acetyl transferase HAT1 N-terminal" evidence="12">
    <location>
        <begin position="17"/>
        <end position="183"/>
    </location>
</feature>
<keyword evidence="7" id="KW-0963">Cytoplasm</keyword>
<evidence type="ECO:0000313" key="14">
    <source>
        <dbReference type="Proteomes" id="UP001138500"/>
    </source>
</evidence>
<organism evidence="13 14">
    <name type="scientific">Teratosphaeria destructans</name>
    <dbReference type="NCBI Taxonomy" id="418781"/>
    <lineage>
        <taxon>Eukaryota</taxon>
        <taxon>Fungi</taxon>
        <taxon>Dikarya</taxon>
        <taxon>Ascomycota</taxon>
        <taxon>Pezizomycotina</taxon>
        <taxon>Dothideomycetes</taxon>
        <taxon>Dothideomycetidae</taxon>
        <taxon>Mycosphaerellales</taxon>
        <taxon>Teratosphaeriaceae</taxon>
        <taxon>Teratosphaeria</taxon>
    </lineage>
</organism>
<dbReference type="GO" id="GO:0004402">
    <property type="term" value="F:histone acetyltransferase activity"/>
    <property type="evidence" value="ECO:0007669"/>
    <property type="project" value="UniProtKB-UniRule"/>
</dbReference>
<comment type="function">
    <text evidence="7">Catalytic component of the histone acetylase B (HAT-B) complex. Has intrinsic substrate specificity that modifies lysine in recognition sequence GXGKXG. Involved in DNA double-strand break repair.</text>
</comment>
<evidence type="ECO:0000259" key="12">
    <source>
        <dbReference type="Pfam" id="PF10394"/>
    </source>
</evidence>
<evidence type="ECO:0000256" key="6">
    <source>
        <dbReference type="ARBA" id="ARBA00048017"/>
    </source>
</evidence>
<dbReference type="Pfam" id="PF10394">
    <property type="entry name" value="Hat1_N"/>
    <property type="match status" value="1"/>
</dbReference>
<feature type="region of interest" description="Disordered" evidence="11">
    <location>
        <begin position="478"/>
        <end position="524"/>
    </location>
</feature>
<keyword evidence="14" id="KW-1185">Reference proteome</keyword>
<feature type="binding site" evidence="9">
    <location>
        <begin position="284"/>
        <end position="286"/>
    </location>
    <ligand>
        <name>acetyl-CoA</name>
        <dbReference type="ChEBI" id="CHEBI:57288"/>
    </ligand>
</feature>